<dbReference type="EMBL" id="CAADRP010001224">
    <property type="protein sequence ID" value="VFU37026.1"/>
    <property type="molecule type" value="Genomic_DNA"/>
</dbReference>
<organism evidence="1">
    <name type="scientific">Salix viminalis</name>
    <name type="common">Common osier</name>
    <name type="synonym">Basket willow</name>
    <dbReference type="NCBI Taxonomy" id="40686"/>
    <lineage>
        <taxon>Eukaryota</taxon>
        <taxon>Viridiplantae</taxon>
        <taxon>Streptophyta</taxon>
        <taxon>Embryophyta</taxon>
        <taxon>Tracheophyta</taxon>
        <taxon>Spermatophyta</taxon>
        <taxon>Magnoliopsida</taxon>
        <taxon>eudicotyledons</taxon>
        <taxon>Gunneridae</taxon>
        <taxon>Pentapetalae</taxon>
        <taxon>rosids</taxon>
        <taxon>fabids</taxon>
        <taxon>Malpighiales</taxon>
        <taxon>Salicaceae</taxon>
        <taxon>Saliceae</taxon>
        <taxon>Salix</taxon>
    </lineage>
</organism>
<evidence type="ECO:0000313" key="1">
    <source>
        <dbReference type="EMBL" id="VFU37026.1"/>
    </source>
</evidence>
<sequence length="77" mass="9075">MIYLILYVSEYHEVSFSHCPYLRTSFGFFDRWHHHHNVAEKVSTPPNQLPPLVITLLHYYSLLSVSQPSLYLQARSV</sequence>
<accession>A0A6N2L8A5</accession>
<protein>
    <submittedName>
        <fullName evidence="1">Uncharacterized protein</fullName>
    </submittedName>
</protein>
<reference evidence="1" key="1">
    <citation type="submission" date="2019-03" db="EMBL/GenBank/DDBJ databases">
        <authorList>
            <person name="Mank J."/>
            <person name="Almeida P."/>
        </authorList>
    </citation>
    <scope>NUCLEOTIDE SEQUENCE</scope>
    <source>
        <strain evidence="1">78183</strain>
    </source>
</reference>
<gene>
    <name evidence="1" type="ORF">SVIM_LOCUS192308</name>
</gene>
<proteinExistence type="predicted"/>
<dbReference type="AlphaFoldDB" id="A0A6N2L8A5"/>
<name>A0A6N2L8A5_SALVM</name>